<dbReference type="GeneID" id="90984805"/>
<keyword evidence="4" id="KW-1185">Reference proteome</keyword>
<proteinExistence type="predicted"/>
<dbReference type="EMBL" id="JMKI01000037">
    <property type="protein sequence ID" value="KEJ91694.1"/>
    <property type="molecule type" value="Genomic_DNA"/>
</dbReference>
<accession>A0A073IPL8</accession>
<dbReference type="InterPro" id="IPR025580">
    <property type="entry name" value="Gp46"/>
</dbReference>
<feature type="coiled-coil region" evidence="1">
    <location>
        <begin position="77"/>
        <end position="111"/>
    </location>
</feature>
<organism evidence="3 4">
    <name type="scientific">Synergistes jonesii</name>
    <dbReference type="NCBI Taxonomy" id="2754"/>
    <lineage>
        <taxon>Bacteria</taxon>
        <taxon>Thermotogati</taxon>
        <taxon>Synergistota</taxon>
        <taxon>Synergistia</taxon>
        <taxon>Synergistales</taxon>
        <taxon>Synergistaceae</taxon>
        <taxon>Synergistes</taxon>
    </lineage>
</organism>
<keyword evidence="1" id="KW-0175">Coiled coil</keyword>
<feature type="region of interest" description="Disordered" evidence="2">
    <location>
        <begin position="154"/>
        <end position="179"/>
    </location>
</feature>
<comment type="caution">
    <text evidence="3">The sequence shown here is derived from an EMBL/GenBank/DDBJ whole genome shotgun (WGS) entry which is preliminary data.</text>
</comment>
<evidence type="ECO:0000313" key="3">
    <source>
        <dbReference type="EMBL" id="KEJ91694.1"/>
    </source>
</evidence>
<dbReference type="AlphaFoldDB" id="A0A073IPL8"/>
<sequence>MFKFDKAIPTRFFMADGDGGGAPDSSKDSNKTPKDAGKTFTQDDVDKAVKDRLERERKKYSDYDDLKKAKEELDALKAGQLSELDRTKADLEKAQAAAKAADEKVKALELSALKAKLVAEAGLPAALADRVNGDDEEAIKADIETLKPLVKSAAKAVGGGGTPPMDKPDSSAGDYGRNLAKSMFDRSEGAKKASESFFKL</sequence>
<dbReference type="Pfam" id="PF14265">
    <property type="entry name" value="DUF4355"/>
    <property type="match status" value="1"/>
</dbReference>
<reference evidence="3 4" key="1">
    <citation type="submission" date="2014-04" db="EMBL/GenBank/DDBJ databases">
        <title>Draft Genome Sequence of Synergistes jonesii.</title>
        <authorList>
            <person name="Coil D.A."/>
            <person name="Eisen J.A."/>
            <person name="Holland-Moritz H.E."/>
        </authorList>
    </citation>
    <scope>NUCLEOTIDE SEQUENCE [LARGE SCALE GENOMIC DNA]</scope>
    <source>
        <strain evidence="3 4">78-1</strain>
    </source>
</reference>
<evidence type="ECO:0008006" key="5">
    <source>
        <dbReference type="Google" id="ProtNLM"/>
    </source>
</evidence>
<protein>
    <recommendedName>
        <fullName evidence="5">Phage scaffold protein</fullName>
    </recommendedName>
</protein>
<dbReference type="STRING" id="2754.EH55_06875"/>
<dbReference type="RefSeq" id="WP_051682785.1">
    <property type="nucleotide sequence ID" value="NZ_JAXDSK010000062.1"/>
</dbReference>
<dbReference type="eggNOG" id="ENOG5032REC">
    <property type="taxonomic scope" value="Bacteria"/>
</dbReference>
<feature type="compositionally biased region" description="Basic and acidic residues" evidence="2">
    <location>
        <begin position="25"/>
        <end position="37"/>
    </location>
</feature>
<feature type="region of interest" description="Disordered" evidence="2">
    <location>
        <begin position="1"/>
        <end position="48"/>
    </location>
</feature>
<evidence type="ECO:0000313" key="4">
    <source>
        <dbReference type="Proteomes" id="UP000027665"/>
    </source>
</evidence>
<evidence type="ECO:0000256" key="2">
    <source>
        <dbReference type="SAM" id="MobiDB-lite"/>
    </source>
</evidence>
<dbReference type="Proteomes" id="UP000027665">
    <property type="component" value="Unassembled WGS sequence"/>
</dbReference>
<name>A0A073IPL8_9BACT</name>
<evidence type="ECO:0000256" key="1">
    <source>
        <dbReference type="SAM" id="Coils"/>
    </source>
</evidence>
<gene>
    <name evidence="3" type="ORF">EH55_06875</name>
</gene>